<dbReference type="Proteomes" id="UP000236723">
    <property type="component" value="Unassembled WGS sequence"/>
</dbReference>
<dbReference type="OrthoDB" id="5179231at2"/>
<dbReference type="InterPro" id="IPR027417">
    <property type="entry name" value="P-loop_NTPase"/>
</dbReference>
<dbReference type="Gene3D" id="3.40.50.300">
    <property type="entry name" value="P-loop containing nucleotide triphosphate hydrolases"/>
    <property type="match status" value="1"/>
</dbReference>
<evidence type="ECO:0000259" key="6">
    <source>
        <dbReference type="PROSITE" id="PS50893"/>
    </source>
</evidence>
<dbReference type="PANTHER" id="PTHR43820:SF4">
    <property type="entry name" value="HIGH-AFFINITY BRANCHED-CHAIN AMINO ACID TRANSPORT ATP-BINDING PROTEIN LIVF"/>
    <property type="match status" value="1"/>
</dbReference>
<sequence>MSRLLELSGLSAGYGGVRALDGLDLHVDEGEFVVLLGPNGAGKTTTMKTVSGLLKPNSGRITFAGRDLAKVPGWRRAGLGLGHVPEGRQIFPEHTVLENLALGGFPTRHRRGENERRRDELLEIFPRLAERSSQLAGTLSGGEAQMLAVARALMAGPRLLMLDEPSLGLAPLKVAELFGYLKRLHAEHGLTILLVEQQAGTALRLADRGYVLERGRVVVEGTAAELRDDPRVQAAYLGRLRQESA</sequence>
<dbReference type="Pfam" id="PF00005">
    <property type="entry name" value="ABC_tran"/>
    <property type="match status" value="1"/>
</dbReference>
<keyword evidence="5" id="KW-0029">Amino-acid transport</keyword>
<dbReference type="GO" id="GO:0015658">
    <property type="term" value="F:branched-chain amino acid transmembrane transporter activity"/>
    <property type="evidence" value="ECO:0007669"/>
    <property type="project" value="TreeGrafter"/>
</dbReference>
<dbReference type="InterPro" id="IPR052156">
    <property type="entry name" value="BCAA_Transport_ATP-bd_LivF"/>
</dbReference>
<protein>
    <submittedName>
        <fullName evidence="7">Amino acid/amide ABC transporter ATP-binding protein 2, HAAT family</fullName>
    </submittedName>
</protein>
<evidence type="ECO:0000256" key="2">
    <source>
        <dbReference type="ARBA" id="ARBA00022448"/>
    </source>
</evidence>
<proteinExistence type="inferred from homology"/>
<dbReference type="AlphaFoldDB" id="A0A1H5U4Q4"/>
<dbReference type="InterPro" id="IPR032823">
    <property type="entry name" value="BCA_ABC_TP_C"/>
</dbReference>
<dbReference type="SMART" id="SM00382">
    <property type="entry name" value="AAA"/>
    <property type="match status" value="1"/>
</dbReference>
<dbReference type="InterPro" id="IPR003593">
    <property type="entry name" value="AAA+_ATPase"/>
</dbReference>
<name>A0A1H5U4Q4_9ACTN</name>
<dbReference type="RefSeq" id="WP_103936217.1">
    <property type="nucleotide sequence ID" value="NZ_FNVO01000001.1"/>
</dbReference>
<dbReference type="GO" id="GO:0015807">
    <property type="term" value="P:L-amino acid transport"/>
    <property type="evidence" value="ECO:0007669"/>
    <property type="project" value="TreeGrafter"/>
</dbReference>
<dbReference type="EMBL" id="FNVO01000001">
    <property type="protein sequence ID" value="SEF69257.1"/>
    <property type="molecule type" value="Genomic_DNA"/>
</dbReference>
<dbReference type="InterPro" id="IPR017871">
    <property type="entry name" value="ABC_transporter-like_CS"/>
</dbReference>
<dbReference type="InterPro" id="IPR003439">
    <property type="entry name" value="ABC_transporter-like_ATP-bd"/>
</dbReference>
<accession>A0A1H5U4Q4</accession>
<dbReference type="PROSITE" id="PS00211">
    <property type="entry name" value="ABC_TRANSPORTER_1"/>
    <property type="match status" value="1"/>
</dbReference>
<evidence type="ECO:0000313" key="8">
    <source>
        <dbReference type="Proteomes" id="UP000236723"/>
    </source>
</evidence>
<dbReference type="PANTHER" id="PTHR43820">
    <property type="entry name" value="HIGH-AFFINITY BRANCHED-CHAIN AMINO ACID TRANSPORT ATP-BINDING PROTEIN LIVF"/>
    <property type="match status" value="1"/>
</dbReference>
<keyword evidence="8" id="KW-1185">Reference proteome</keyword>
<evidence type="ECO:0000256" key="5">
    <source>
        <dbReference type="ARBA" id="ARBA00022970"/>
    </source>
</evidence>
<organism evidence="7 8">
    <name type="scientific">Thermomonospora echinospora</name>
    <dbReference type="NCBI Taxonomy" id="1992"/>
    <lineage>
        <taxon>Bacteria</taxon>
        <taxon>Bacillati</taxon>
        <taxon>Actinomycetota</taxon>
        <taxon>Actinomycetes</taxon>
        <taxon>Streptosporangiales</taxon>
        <taxon>Thermomonosporaceae</taxon>
        <taxon>Thermomonospora</taxon>
    </lineage>
</organism>
<dbReference type="GO" id="GO:0005524">
    <property type="term" value="F:ATP binding"/>
    <property type="evidence" value="ECO:0007669"/>
    <property type="project" value="UniProtKB-KW"/>
</dbReference>
<dbReference type="CDD" id="cd03224">
    <property type="entry name" value="ABC_TM1139_LivF_branched"/>
    <property type="match status" value="1"/>
</dbReference>
<keyword evidence="4 7" id="KW-0067">ATP-binding</keyword>
<dbReference type="SUPFAM" id="SSF52540">
    <property type="entry name" value="P-loop containing nucleoside triphosphate hydrolases"/>
    <property type="match status" value="1"/>
</dbReference>
<evidence type="ECO:0000256" key="1">
    <source>
        <dbReference type="ARBA" id="ARBA00005417"/>
    </source>
</evidence>
<reference evidence="8" key="1">
    <citation type="submission" date="2016-10" db="EMBL/GenBank/DDBJ databases">
        <authorList>
            <person name="Varghese N."/>
            <person name="Submissions S."/>
        </authorList>
    </citation>
    <scope>NUCLEOTIDE SEQUENCE [LARGE SCALE GENOMIC DNA]</scope>
    <source>
        <strain evidence="8">DSM 43163</strain>
    </source>
</reference>
<evidence type="ECO:0000256" key="4">
    <source>
        <dbReference type="ARBA" id="ARBA00022840"/>
    </source>
</evidence>
<dbReference type="PROSITE" id="PS50893">
    <property type="entry name" value="ABC_TRANSPORTER_2"/>
    <property type="match status" value="1"/>
</dbReference>
<evidence type="ECO:0000256" key="3">
    <source>
        <dbReference type="ARBA" id="ARBA00022741"/>
    </source>
</evidence>
<dbReference type="GO" id="GO:0016887">
    <property type="term" value="F:ATP hydrolysis activity"/>
    <property type="evidence" value="ECO:0007669"/>
    <property type="project" value="InterPro"/>
</dbReference>
<feature type="domain" description="ABC transporter" evidence="6">
    <location>
        <begin position="5"/>
        <end position="239"/>
    </location>
</feature>
<comment type="similarity">
    <text evidence="1">Belongs to the ABC transporter superfamily.</text>
</comment>
<keyword evidence="2" id="KW-0813">Transport</keyword>
<gene>
    <name evidence="7" type="ORF">SAMN04489712_101846</name>
</gene>
<keyword evidence="3" id="KW-0547">Nucleotide-binding</keyword>
<dbReference type="Pfam" id="PF12399">
    <property type="entry name" value="BCA_ABC_TP_C"/>
    <property type="match status" value="1"/>
</dbReference>
<evidence type="ECO:0000313" key="7">
    <source>
        <dbReference type="EMBL" id="SEF69257.1"/>
    </source>
</evidence>